<name>A0ABQ3W2A0_9LACO</name>
<comment type="caution">
    <text evidence="4">The sequence shown here is derived from an EMBL/GenBank/DDBJ whole genome shotgun (WGS) entry which is preliminary data.</text>
</comment>
<evidence type="ECO:0000256" key="2">
    <source>
        <dbReference type="ARBA" id="ARBA00023315"/>
    </source>
</evidence>
<dbReference type="PROSITE" id="PS51186">
    <property type="entry name" value="GNAT"/>
    <property type="match status" value="1"/>
</dbReference>
<dbReference type="Gene3D" id="3.40.630.30">
    <property type="match status" value="1"/>
</dbReference>
<evidence type="ECO:0000256" key="1">
    <source>
        <dbReference type="ARBA" id="ARBA00022679"/>
    </source>
</evidence>
<feature type="domain" description="N-acetyltransferase" evidence="3">
    <location>
        <begin position="8"/>
        <end position="147"/>
    </location>
</feature>
<dbReference type="CDD" id="cd04301">
    <property type="entry name" value="NAT_SF"/>
    <property type="match status" value="1"/>
</dbReference>
<keyword evidence="1" id="KW-0808">Transferase</keyword>
<keyword evidence="2" id="KW-0012">Acyltransferase</keyword>
<dbReference type="PANTHER" id="PTHR43626">
    <property type="entry name" value="ACYL-COA N-ACYLTRANSFERASE"/>
    <property type="match status" value="1"/>
</dbReference>
<accession>A0ABQ3W2A0</accession>
<gene>
    <name evidence="4" type="ORF">YK48G_21780</name>
</gene>
<proteinExistence type="predicted"/>
<reference evidence="4 5" key="1">
    <citation type="journal article" date="2021" name="Int. J. Syst. Evol. Microbiol.">
        <title>Lentilactobacillus fungorum sp. nov., isolated from spent mushroom substrates.</title>
        <authorList>
            <person name="Tohno M."/>
            <person name="Tanizawa Y."/>
            <person name="Kojima Y."/>
            <person name="Sakamoto M."/>
            <person name="Ohkuma M."/>
            <person name="Kobayashi H."/>
        </authorList>
    </citation>
    <scope>NUCLEOTIDE SEQUENCE [LARGE SCALE GENOMIC DNA]</scope>
    <source>
        <strain evidence="4 5">YK48G</strain>
    </source>
</reference>
<dbReference type="InterPro" id="IPR045039">
    <property type="entry name" value="NSI-like"/>
</dbReference>
<organism evidence="4 5">
    <name type="scientific">Lentilactobacillus fungorum</name>
    <dbReference type="NCBI Taxonomy" id="2201250"/>
    <lineage>
        <taxon>Bacteria</taxon>
        <taxon>Bacillati</taxon>
        <taxon>Bacillota</taxon>
        <taxon>Bacilli</taxon>
        <taxon>Lactobacillales</taxon>
        <taxon>Lactobacillaceae</taxon>
        <taxon>Lentilactobacillus</taxon>
    </lineage>
</organism>
<evidence type="ECO:0000259" key="3">
    <source>
        <dbReference type="PROSITE" id="PS51186"/>
    </source>
</evidence>
<dbReference type="PANTHER" id="PTHR43626:SF4">
    <property type="entry name" value="GCN5-RELATED N-ACETYLTRANSFERASE 2, CHLOROPLASTIC"/>
    <property type="match status" value="1"/>
</dbReference>
<dbReference type="InterPro" id="IPR016181">
    <property type="entry name" value="Acyl_CoA_acyltransferase"/>
</dbReference>
<dbReference type="Proteomes" id="UP000604765">
    <property type="component" value="Unassembled WGS sequence"/>
</dbReference>
<evidence type="ECO:0000313" key="5">
    <source>
        <dbReference type="Proteomes" id="UP000604765"/>
    </source>
</evidence>
<protein>
    <recommendedName>
        <fullName evidence="3">N-acetyltransferase domain-containing protein</fullName>
    </recommendedName>
</protein>
<sequence>MQVTNHLITFKTDNRHADFTAVAHLLNQFGLSDGDAAMQKRIFENSHVSLFAYDGQALIGCSRVLSDGISQAVIYNVAVDSKYHHLGIGSEMIHRLVHQYQQCNIILYTHPKTVGWYEKLGFERMNTGMAIYQADHREWMRKEGFLK</sequence>
<dbReference type="Pfam" id="PF13508">
    <property type="entry name" value="Acetyltransf_7"/>
    <property type="match status" value="1"/>
</dbReference>
<keyword evidence="5" id="KW-1185">Reference proteome</keyword>
<dbReference type="RefSeq" id="WP_203630739.1">
    <property type="nucleotide sequence ID" value="NZ_BNJR01000017.1"/>
</dbReference>
<dbReference type="SUPFAM" id="SSF55729">
    <property type="entry name" value="Acyl-CoA N-acyltransferases (Nat)"/>
    <property type="match status" value="1"/>
</dbReference>
<evidence type="ECO:0000313" key="4">
    <source>
        <dbReference type="EMBL" id="GHP14753.1"/>
    </source>
</evidence>
<dbReference type="InterPro" id="IPR000182">
    <property type="entry name" value="GNAT_dom"/>
</dbReference>
<dbReference type="EMBL" id="BNJR01000017">
    <property type="protein sequence ID" value="GHP14753.1"/>
    <property type="molecule type" value="Genomic_DNA"/>
</dbReference>